<evidence type="ECO:0000256" key="5">
    <source>
        <dbReference type="ARBA" id="ARBA00022803"/>
    </source>
</evidence>
<evidence type="ECO:0000313" key="11">
    <source>
        <dbReference type="Proteomes" id="UP001465755"/>
    </source>
</evidence>
<dbReference type="Pfam" id="PF13181">
    <property type="entry name" value="TPR_8"/>
    <property type="match status" value="1"/>
</dbReference>
<dbReference type="Proteomes" id="UP001465755">
    <property type="component" value="Unassembled WGS sequence"/>
</dbReference>
<evidence type="ECO:0000259" key="9">
    <source>
        <dbReference type="Pfam" id="PF04049"/>
    </source>
</evidence>
<comment type="caution">
    <text evidence="10">The sequence shown here is derived from an EMBL/GenBank/DDBJ whole genome shotgun (WGS) entry which is preliminary data.</text>
</comment>
<dbReference type="GO" id="GO:0016567">
    <property type="term" value="P:protein ubiquitination"/>
    <property type="evidence" value="ECO:0007669"/>
    <property type="project" value="TreeGrafter"/>
</dbReference>
<evidence type="ECO:0000256" key="2">
    <source>
        <dbReference type="ARBA" id="ARBA00022737"/>
    </source>
</evidence>
<dbReference type="PANTHER" id="PTHR12558:SF10">
    <property type="entry name" value="CELL DIVISION CYCLE PROTEIN 23 HOMOLOG"/>
    <property type="match status" value="1"/>
</dbReference>
<dbReference type="SUPFAM" id="SSF48452">
    <property type="entry name" value="TPR-like"/>
    <property type="match status" value="2"/>
</dbReference>
<name>A0AAW1NMG0_9CHLO</name>
<dbReference type="GO" id="GO:0031145">
    <property type="term" value="P:anaphase-promoting complex-dependent catabolic process"/>
    <property type="evidence" value="ECO:0007669"/>
    <property type="project" value="TreeGrafter"/>
</dbReference>
<sequence length="566" mass="62708">MLQGLPKQSQAKAAPSTVKEAEEDVYLLAKSYFDVKAFRRCAHALRNTPGPKALFLRSYSLYISGERHREQQQAESAGNAAGTNAPTSSNQELRQLERDLTAAAASGKGDAFCSFLLGLILADLARPEEAAAALASSVAAYPCNRDAWVALAKLQQGSSDTQLSSAALPSHWMRDVYLASVALDAQENTEALSRLQALAETFPESEWLIAQAALAQYNLRNFDTAQELFEDLLKRDPNRIESMDTYSNILYVKEEFVPLSHLAHRAMASNKFTPETCCIVGNYYSLKGLHDQAVLYYRRALKLDRTYLSAWTLMGHEYIEMKNSPAAVDAYRHAVELNPRDYRAWYGLGQTYELLHMPFYALHYYRQAAQLRPHDARMWCAMGQCYESDQLNMRPSAIRCYRRALANDDREGIATHKLAWLHEAQGDREAAAHYHAQNLARIDAENATGSDALDALVFLATWHKDRGELSIAEGHASRLLDFGDPHKERAKVLLNSIRALQGSAASATPGAAPMQMDTGTPVFGEATPEGERMEEGTPLVGSSAGQTPGFTQRRLDLRSPAFNPGL</sequence>
<dbReference type="InterPro" id="IPR011990">
    <property type="entry name" value="TPR-like_helical_dom_sf"/>
</dbReference>
<reference evidence="10 11" key="1">
    <citation type="journal article" date="2024" name="Nat. Commun.">
        <title>Phylogenomics reveals the evolutionary origins of lichenization in chlorophyte algae.</title>
        <authorList>
            <person name="Puginier C."/>
            <person name="Libourel C."/>
            <person name="Otte J."/>
            <person name="Skaloud P."/>
            <person name="Haon M."/>
            <person name="Grisel S."/>
            <person name="Petersen M."/>
            <person name="Berrin J.G."/>
            <person name="Delaux P.M."/>
            <person name="Dal Grande F."/>
            <person name="Keller J."/>
        </authorList>
    </citation>
    <scope>NUCLEOTIDE SEQUENCE [LARGE SCALE GENOMIC DNA]</scope>
    <source>
        <strain evidence="10 11">SAG 2036</strain>
    </source>
</reference>
<dbReference type="SMART" id="SM00028">
    <property type="entry name" value="TPR"/>
    <property type="match status" value="6"/>
</dbReference>
<protein>
    <recommendedName>
        <fullName evidence="9">Cdc23 domain-containing protein</fullName>
    </recommendedName>
</protein>
<feature type="region of interest" description="Disordered" evidence="8">
    <location>
        <begin position="524"/>
        <end position="566"/>
    </location>
</feature>
<dbReference type="Pfam" id="PF04049">
    <property type="entry name" value="ANAPC8"/>
    <property type="match status" value="1"/>
</dbReference>
<evidence type="ECO:0000313" key="10">
    <source>
        <dbReference type="EMBL" id="KAK9786890.1"/>
    </source>
</evidence>
<dbReference type="GO" id="GO:0045842">
    <property type="term" value="P:positive regulation of mitotic metaphase/anaphase transition"/>
    <property type="evidence" value="ECO:0007669"/>
    <property type="project" value="TreeGrafter"/>
</dbReference>
<dbReference type="Gene3D" id="1.25.40.10">
    <property type="entry name" value="Tetratricopeptide repeat domain"/>
    <property type="match status" value="2"/>
</dbReference>
<feature type="repeat" description="TPR" evidence="7">
    <location>
        <begin position="342"/>
        <end position="375"/>
    </location>
</feature>
<keyword evidence="5 7" id="KW-0802">TPR repeat</keyword>
<keyword evidence="3" id="KW-0498">Mitosis</keyword>
<keyword evidence="11" id="KW-1185">Reference proteome</keyword>
<evidence type="ECO:0000256" key="3">
    <source>
        <dbReference type="ARBA" id="ARBA00022776"/>
    </source>
</evidence>
<evidence type="ECO:0000256" key="1">
    <source>
        <dbReference type="ARBA" id="ARBA00022618"/>
    </source>
</evidence>
<organism evidence="10 11">
    <name type="scientific">Symbiochloris irregularis</name>
    <dbReference type="NCBI Taxonomy" id="706552"/>
    <lineage>
        <taxon>Eukaryota</taxon>
        <taxon>Viridiplantae</taxon>
        <taxon>Chlorophyta</taxon>
        <taxon>core chlorophytes</taxon>
        <taxon>Trebouxiophyceae</taxon>
        <taxon>Trebouxiales</taxon>
        <taxon>Trebouxiaceae</taxon>
        <taxon>Symbiochloris</taxon>
    </lineage>
</organism>
<feature type="compositionally biased region" description="Polar residues" evidence="8">
    <location>
        <begin position="73"/>
        <end position="90"/>
    </location>
</feature>
<keyword evidence="4" id="KW-0833">Ubl conjugation pathway</keyword>
<keyword evidence="6" id="KW-0131">Cell cycle</keyword>
<dbReference type="GO" id="GO:0051301">
    <property type="term" value="P:cell division"/>
    <property type="evidence" value="ECO:0007669"/>
    <property type="project" value="UniProtKB-KW"/>
</dbReference>
<dbReference type="EMBL" id="JALJOQ010000262">
    <property type="protein sequence ID" value="KAK9786890.1"/>
    <property type="molecule type" value="Genomic_DNA"/>
</dbReference>
<feature type="domain" description="Cdc23" evidence="9">
    <location>
        <begin position="10"/>
        <end position="213"/>
    </location>
</feature>
<keyword evidence="1" id="KW-0132">Cell division</keyword>
<gene>
    <name evidence="10" type="ORF">WJX73_002870</name>
</gene>
<evidence type="ECO:0000256" key="4">
    <source>
        <dbReference type="ARBA" id="ARBA00022786"/>
    </source>
</evidence>
<feature type="repeat" description="TPR" evidence="7">
    <location>
        <begin position="274"/>
        <end position="307"/>
    </location>
</feature>
<dbReference type="InterPro" id="IPR007192">
    <property type="entry name" value="APC8"/>
</dbReference>
<evidence type="ECO:0000256" key="6">
    <source>
        <dbReference type="ARBA" id="ARBA00023306"/>
    </source>
</evidence>
<dbReference type="PANTHER" id="PTHR12558">
    <property type="entry name" value="CELL DIVISION CYCLE 16,23,27"/>
    <property type="match status" value="1"/>
</dbReference>
<dbReference type="PROSITE" id="PS50005">
    <property type="entry name" value="TPR"/>
    <property type="match status" value="3"/>
</dbReference>
<evidence type="ECO:0000256" key="8">
    <source>
        <dbReference type="SAM" id="MobiDB-lite"/>
    </source>
</evidence>
<dbReference type="InterPro" id="IPR019734">
    <property type="entry name" value="TPR_rpt"/>
</dbReference>
<proteinExistence type="predicted"/>
<feature type="region of interest" description="Disordered" evidence="8">
    <location>
        <begin position="68"/>
        <end position="90"/>
    </location>
</feature>
<feature type="repeat" description="TPR" evidence="7">
    <location>
        <begin position="308"/>
        <end position="341"/>
    </location>
</feature>
<accession>A0AAW1NMG0</accession>
<keyword evidence="2" id="KW-0677">Repeat</keyword>
<dbReference type="Pfam" id="PF13414">
    <property type="entry name" value="TPR_11"/>
    <property type="match status" value="1"/>
</dbReference>
<evidence type="ECO:0000256" key="7">
    <source>
        <dbReference type="PROSITE-ProRule" id="PRU00339"/>
    </source>
</evidence>
<dbReference type="GO" id="GO:0005680">
    <property type="term" value="C:anaphase-promoting complex"/>
    <property type="evidence" value="ECO:0007669"/>
    <property type="project" value="InterPro"/>
</dbReference>
<dbReference type="AlphaFoldDB" id="A0AAW1NMG0"/>